<feature type="binding site" evidence="7">
    <location>
        <position position="119"/>
    </location>
    <ligand>
        <name>shikimate</name>
        <dbReference type="ChEBI" id="CHEBI:36208"/>
    </ligand>
</feature>
<evidence type="ECO:0000256" key="7">
    <source>
        <dbReference type="HAMAP-Rule" id="MF_00222"/>
    </source>
</evidence>
<feature type="binding site" evidence="7">
    <location>
        <position position="258"/>
    </location>
    <ligand>
        <name>NADP(+)</name>
        <dbReference type="ChEBI" id="CHEBI:58349"/>
    </ligand>
</feature>
<reference evidence="10 11" key="1">
    <citation type="submission" date="2024-01" db="EMBL/GenBank/DDBJ databases">
        <title>Mesobacterium rodlantinim sp. nov., isolated from shallow sea hydrothermal systems off Kueishantao Island.</title>
        <authorList>
            <person name="Su Z."/>
            <person name="Tang K."/>
        </authorList>
    </citation>
    <scope>NUCLEOTIDE SEQUENCE [LARGE SCALE GENOMIC DNA]</scope>
    <source>
        <strain evidence="10 11">TK19101</strain>
    </source>
</reference>
<evidence type="ECO:0000256" key="6">
    <source>
        <dbReference type="ARBA" id="ARBA00049442"/>
    </source>
</evidence>
<dbReference type="GO" id="GO:0004764">
    <property type="term" value="F:shikimate 3-dehydrogenase (NADP+) activity"/>
    <property type="evidence" value="ECO:0007669"/>
    <property type="project" value="UniProtKB-EC"/>
</dbReference>
<name>A0ABU6HP32_9RHOB</name>
<comment type="similarity">
    <text evidence="7">Belongs to the shikimate dehydrogenase family.</text>
</comment>
<dbReference type="EC" id="1.1.1.25" evidence="2 7"/>
<evidence type="ECO:0000259" key="8">
    <source>
        <dbReference type="Pfam" id="PF01488"/>
    </source>
</evidence>
<dbReference type="CDD" id="cd01065">
    <property type="entry name" value="NAD_bind_Shikimate_DH"/>
    <property type="match status" value="1"/>
</dbReference>
<dbReference type="InterPro" id="IPR046346">
    <property type="entry name" value="Aminoacid_DH-like_N_sf"/>
</dbReference>
<dbReference type="InterPro" id="IPR022893">
    <property type="entry name" value="Shikimate_DH_fam"/>
</dbReference>
<feature type="domain" description="Quinate/shikimate 5-dehydrogenase/glutamyl-tRNA reductase" evidence="8">
    <location>
        <begin position="130"/>
        <end position="183"/>
    </location>
</feature>
<dbReference type="Pfam" id="PF01488">
    <property type="entry name" value="Shikimate_DH"/>
    <property type="match status" value="1"/>
</dbReference>
<dbReference type="InterPro" id="IPR006151">
    <property type="entry name" value="Shikm_DH/Glu-tRNA_Rdtase"/>
</dbReference>
<feature type="binding site" evidence="7">
    <location>
        <position position="104"/>
    </location>
    <ligand>
        <name>shikimate</name>
        <dbReference type="ChEBI" id="CHEBI:36208"/>
    </ligand>
</feature>
<evidence type="ECO:0000313" key="11">
    <source>
        <dbReference type="Proteomes" id="UP001348149"/>
    </source>
</evidence>
<feature type="binding site" evidence="7">
    <location>
        <begin position="143"/>
        <end position="147"/>
    </location>
    <ligand>
        <name>NADP(+)</name>
        <dbReference type="ChEBI" id="CHEBI:58349"/>
    </ligand>
</feature>
<dbReference type="Gene3D" id="3.40.50.10860">
    <property type="entry name" value="Leucine Dehydrogenase, chain A, domain 1"/>
    <property type="match status" value="1"/>
</dbReference>
<dbReference type="SUPFAM" id="SSF51735">
    <property type="entry name" value="NAD(P)-binding Rossmann-fold domains"/>
    <property type="match status" value="1"/>
</dbReference>
<keyword evidence="5 7" id="KW-0057">Aromatic amino acid biosynthesis</keyword>
<feature type="binding site" evidence="7">
    <location>
        <position position="79"/>
    </location>
    <ligand>
        <name>shikimate</name>
        <dbReference type="ChEBI" id="CHEBI:36208"/>
    </ligand>
</feature>
<dbReference type="NCBIfam" id="NF009201">
    <property type="entry name" value="PRK12549.1"/>
    <property type="match status" value="1"/>
</dbReference>
<dbReference type="PANTHER" id="PTHR21089:SF1">
    <property type="entry name" value="BIFUNCTIONAL 3-DEHYDROQUINATE DEHYDRATASE_SHIKIMATE DEHYDROGENASE, CHLOROPLASTIC"/>
    <property type="match status" value="1"/>
</dbReference>
<comment type="caution">
    <text evidence="10">The sequence shown here is derived from an EMBL/GenBank/DDBJ whole genome shotgun (WGS) entry which is preliminary data.</text>
</comment>
<evidence type="ECO:0000259" key="9">
    <source>
        <dbReference type="Pfam" id="PF08501"/>
    </source>
</evidence>
<proteinExistence type="inferred from homology"/>
<comment type="caution">
    <text evidence="7">Lacks conserved residue(s) required for the propagation of feature annotation.</text>
</comment>
<keyword evidence="3 7" id="KW-0521">NADP</keyword>
<dbReference type="EMBL" id="JAYLLH010000042">
    <property type="protein sequence ID" value="MEC3863213.1"/>
    <property type="molecule type" value="Genomic_DNA"/>
</dbReference>
<organism evidence="10 11">
    <name type="scientific">Mesobacterium hydrothermale</name>
    <dbReference type="NCBI Taxonomy" id="3111907"/>
    <lineage>
        <taxon>Bacteria</taxon>
        <taxon>Pseudomonadati</taxon>
        <taxon>Pseudomonadota</taxon>
        <taxon>Alphaproteobacteria</taxon>
        <taxon>Rhodobacterales</taxon>
        <taxon>Roseobacteraceae</taxon>
        <taxon>Mesobacterium</taxon>
    </lineage>
</organism>
<dbReference type="SUPFAM" id="SSF53223">
    <property type="entry name" value="Aminoacid dehydrogenase-like, N-terminal domain"/>
    <property type="match status" value="1"/>
</dbReference>
<evidence type="ECO:0000256" key="1">
    <source>
        <dbReference type="ARBA" id="ARBA00004871"/>
    </source>
</evidence>
<dbReference type="Gene3D" id="3.40.50.720">
    <property type="entry name" value="NAD(P)-binding Rossmann-like Domain"/>
    <property type="match status" value="1"/>
</dbReference>
<feature type="active site" description="Proton acceptor" evidence="7">
    <location>
        <position position="83"/>
    </location>
</feature>
<dbReference type="Pfam" id="PF08501">
    <property type="entry name" value="Shikimate_dh_N"/>
    <property type="match status" value="1"/>
</dbReference>
<accession>A0ABU6HP32</accession>
<dbReference type="PANTHER" id="PTHR21089">
    <property type="entry name" value="SHIKIMATE DEHYDROGENASE"/>
    <property type="match status" value="1"/>
</dbReference>
<feature type="binding site" evidence="7">
    <location>
        <position position="235"/>
    </location>
    <ligand>
        <name>NADP(+)</name>
        <dbReference type="ChEBI" id="CHEBI:58349"/>
    </ligand>
</feature>
<evidence type="ECO:0000256" key="4">
    <source>
        <dbReference type="ARBA" id="ARBA00023002"/>
    </source>
</evidence>
<dbReference type="NCBIfam" id="NF001319">
    <property type="entry name" value="PRK00258.3-3"/>
    <property type="match status" value="1"/>
</dbReference>
<keyword evidence="7" id="KW-0028">Amino-acid biosynthesis</keyword>
<dbReference type="InterPro" id="IPR036291">
    <property type="entry name" value="NAD(P)-bd_dom_sf"/>
</dbReference>
<comment type="function">
    <text evidence="7">Involved in the biosynthesis of the chorismate, which leads to the biosynthesis of aromatic amino acids. Catalyzes the reversible NADPH linked reduction of 3-dehydroshikimate (DHSA) to yield shikimate (SA).</text>
</comment>
<dbReference type="HAMAP" id="MF_00222">
    <property type="entry name" value="Shikimate_DH_AroE"/>
    <property type="match status" value="1"/>
</dbReference>
<feature type="binding site" evidence="7">
    <location>
        <position position="265"/>
    </location>
    <ligand>
        <name>shikimate</name>
        <dbReference type="ChEBI" id="CHEBI:36208"/>
    </ligand>
</feature>
<comment type="subunit">
    <text evidence="7">Homodimer.</text>
</comment>
<evidence type="ECO:0000256" key="2">
    <source>
        <dbReference type="ARBA" id="ARBA00012962"/>
    </source>
</evidence>
<evidence type="ECO:0000256" key="5">
    <source>
        <dbReference type="ARBA" id="ARBA00023141"/>
    </source>
</evidence>
<sequence length="294" mass="30662">MTSNAGSRACAVSPPRTVQVGLIGHGIQKSRTPKMHIDEGAAQGLDYRYALIDTALNDAPLADLLDRAEQAGFNGVNVTHPFKQAVMGYVDVLSSSARSVNAVNTVVFRDGKRFGHNTDYWGFAEACRRNLTGAATGRVLLIGAGGAGGAVANALVDFGVGELLICDRNSTAASLLVDQLNARVGAGRTGLVPDATDAMTGADGIVNATPVGMASHPGTPLPPDLLEPAQWVADIIYFPLETALLAGARARGCRTMDGSGMAVFQAVRAFELFCGLTADPSRMRATFDRFDAPA</sequence>
<feature type="binding site" evidence="7">
    <location>
        <position position="237"/>
    </location>
    <ligand>
        <name>shikimate</name>
        <dbReference type="ChEBI" id="CHEBI:36208"/>
    </ligand>
</feature>
<keyword evidence="11" id="KW-1185">Reference proteome</keyword>
<keyword evidence="4 7" id="KW-0560">Oxidoreductase</keyword>
<comment type="pathway">
    <text evidence="1 7">Metabolic intermediate biosynthesis; chorismate biosynthesis; chorismate from D-erythrose 4-phosphate and phosphoenolpyruvate: step 4/7.</text>
</comment>
<dbReference type="RefSeq" id="WP_326299282.1">
    <property type="nucleotide sequence ID" value="NZ_JAYLLH010000042.1"/>
</dbReference>
<dbReference type="InterPro" id="IPR013708">
    <property type="entry name" value="Shikimate_DH-bd_N"/>
</dbReference>
<feature type="domain" description="Shikimate dehydrogenase substrate binding N-terminal" evidence="9">
    <location>
        <begin position="22"/>
        <end position="106"/>
    </location>
</feature>
<protein>
    <recommendedName>
        <fullName evidence="2 7">Shikimate dehydrogenase (NADP(+))</fullName>
        <shortName evidence="7">SDH</shortName>
        <ecNumber evidence="2 7">1.1.1.25</ecNumber>
    </recommendedName>
</protein>
<evidence type="ECO:0000256" key="3">
    <source>
        <dbReference type="ARBA" id="ARBA00022857"/>
    </source>
</evidence>
<feature type="binding site" evidence="7">
    <location>
        <begin position="30"/>
        <end position="32"/>
    </location>
    <ligand>
        <name>shikimate</name>
        <dbReference type="ChEBI" id="CHEBI:36208"/>
    </ligand>
</feature>
<dbReference type="Proteomes" id="UP001348149">
    <property type="component" value="Unassembled WGS sequence"/>
</dbReference>
<gene>
    <name evidence="7" type="primary">aroE</name>
    <name evidence="10" type="ORF">VK792_18120</name>
</gene>
<evidence type="ECO:0000313" key="10">
    <source>
        <dbReference type="EMBL" id="MEC3863213.1"/>
    </source>
</evidence>
<comment type="catalytic activity">
    <reaction evidence="6 7">
        <text>shikimate + NADP(+) = 3-dehydroshikimate + NADPH + H(+)</text>
        <dbReference type="Rhea" id="RHEA:17737"/>
        <dbReference type="ChEBI" id="CHEBI:15378"/>
        <dbReference type="ChEBI" id="CHEBI:16630"/>
        <dbReference type="ChEBI" id="CHEBI:36208"/>
        <dbReference type="ChEBI" id="CHEBI:57783"/>
        <dbReference type="ChEBI" id="CHEBI:58349"/>
        <dbReference type="EC" id="1.1.1.25"/>
    </reaction>
</comment>